<gene>
    <name evidence="2" type="ORF">KIN20_016882</name>
</gene>
<dbReference type="EMBL" id="JAHQIW010003380">
    <property type="protein sequence ID" value="KAJ1358454.1"/>
    <property type="molecule type" value="Genomic_DNA"/>
</dbReference>
<dbReference type="InterPro" id="IPR033468">
    <property type="entry name" value="Metaxin_GST"/>
</dbReference>
<feature type="domain" description="Metaxin glutathione S-transferase" evidence="1">
    <location>
        <begin position="17"/>
        <end position="41"/>
    </location>
</feature>
<dbReference type="Pfam" id="PF17171">
    <property type="entry name" value="GST_C_6"/>
    <property type="match status" value="1"/>
</dbReference>
<keyword evidence="3" id="KW-1185">Reference proteome</keyword>
<dbReference type="Proteomes" id="UP001196413">
    <property type="component" value="Unassembled WGS sequence"/>
</dbReference>
<proteinExistence type="predicted"/>
<sequence>MAQGIAKNTPEEVAMIAEKDLDAISTFLGNKKYFFGDKPTTSRNKEQHCQIRPNIQLNLLPHFVAILNLSSWFYDEDKRFASKLQRYISTRWQICNFLMTLHYTGFDSMPLRSLISQEKVTLDN</sequence>
<evidence type="ECO:0000313" key="3">
    <source>
        <dbReference type="Proteomes" id="UP001196413"/>
    </source>
</evidence>
<accession>A0AAD5N5U7</accession>
<evidence type="ECO:0000259" key="1">
    <source>
        <dbReference type="Pfam" id="PF17171"/>
    </source>
</evidence>
<reference evidence="2" key="1">
    <citation type="submission" date="2021-06" db="EMBL/GenBank/DDBJ databases">
        <title>Parelaphostrongylus tenuis whole genome reference sequence.</title>
        <authorList>
            <person name="Garwood T.J."/>
            <person name="Larsen P.A."/>
            <person name="Fountain-Jones N.M."/>
            <person name="Garbe J.R."/>
            <person name="Macchietto M.G."/>
            <person name="Kania S.A."/>
            <person name="Gerhold R.W."/>
            <person name="Richards J.E."/>
            <person name="Wolf T.M."/>
        </authorList>
    </citation>
    <scope>NUCLEOTIDE SEQUENCE</scope>
    <source>
        <strain evidence="2">MNPRO001-30</strain>
        <tissue evidence="2">Meninges</tissue>
    </source>
</reference>
<comment type="caution">
    <text evidence="2">The sequence shown here is derived from an EMBL/GenBank/DDBJ whole genome shotgun (WGS) entry which is preliminary data.</text>
</comment>
<dbReference type="AlphaFoldDB" id="A0AAD5N5U7"/>
<organism evidence="2 3">
    <name type="scientific">Parelaphostrongylus tenuis</name>
    <name type="common">Meningeal worm</name>
    <dbReference type="NCBI Taxonomy" id="148309"/>
    <lineage>
        <taxon>Eukaryota</taxon>
        <taxon>Metazoa</taxon>
        <taxon>Ecdysozoa</taxon>
        <taxon>Nematoda</taxon>
        <taxon>Chromadorea</taxon>
        <taxon>Rhabditida</taxon>
        <taxon>Rhabditina</taxon>
        <taxon>Rhabditomorpha</taxon>
        <taxon>Strongyloidea</taxon>
        <taxon>Metastrongylidae</taxon>
        <taxon>Parelaphostrongylus</taxon>
    </lineage>
</organism>
<evidence type="ECO:0000313" key="2">
    <source>
        <dbReference type="EMBL" id="KAJ1358454.1"/>
    </source>
</evidence>
<protein>
    <recommendedName>
        <fullName evidence="1">Metaxin glutathione S-transferase domain-containing protein</fullName>
    </recommendedName>
</protein>
<name>A0AAD5N5U7_PARTN</name>